<gene>
    <name evidence="1" type="ORF">EV686_11097</name>
</gene>
<name>A0A4V2VQD4_9BURK</name>
<dbReference type="EMBL" id="SMBX01000010">
    <property type="protein sequence ID" value="TCU93929.1"/>
    <property type="molecule type" value="Genomic_DNA"/>
</dbReference>
<evidence type="ECO:0000313" key="1">
    <source>
        <dbReference type="EMBL" id="TCU93929.1"/>
    </source>
</evidence>
<comment type="caution">
    <text evidence="1">The sequence shown here is derived from an EMBL/GenBank/DDBJ whole genome shotgun (WGS) entry which is preliminary data.</text>
</comment>
<accession>A0A4V2VQD4</accession>
<keyword evidence="2" id="KW-1185">Reference proteome</keyword>
<reference evidence="1 2" key="1">
    <citation type="submission" date="2019-03" db="EMBL/GenBank/DDBJ databases">
        <title>Genomic Encyclopedia of Type Strains, Phase IV (KMG-IV): sequencing the most valuable type-strain genomes for metagenomic binning, comparative biology and taxonomic classification.</title>
        <authorList>
            <person name="Goeker M."/>
        </authorList>
    </citation>
    <scope>NUCLEOTIDE SEQUENCE [LARGE SCALE GENOMIC DNA]</scope>
    <source>
        <strain evidence="1 2">DSM 100048</strain>
    </source>
</reference>
<proteinExistence type="predicted"/>
<evidence type="ECO:0000313" key="2">
    <source>
        <dbReference type="Proteomes" id="UP000294692"/>
    </source>
</evidence>
<organism evidence="1 2">
    <name type="scientific">Paracandidimonas soli</name>
    <dbReference type="NCBI Taxonomy" id="1917182"/>
    <lineage>
        <taxon>Bacteria</taxon>
        <taxon>Pseudomonadati</taxon>
        <taxon>Pseudomonadota</taxon>
        <taxon>Betaproteobacteria</taxon>
        <taxon>Burkholderiales</taxon>
        <taxon>Alcaligenaceae</taxon>
        <taxon>Paracandidimonas</taxon>
    </lineage>
</organism>
<sequence>MDDSNSELIGPRLERWLQDADTWGAEAEEKAAMITTARLLRGAMAVSIDALERPSETAVLAVFREVCLRSDAPLDEPIRTLH</sequence>
<dbReference type="AlphaFoldDB" id="A0A4V2VQD4"/>
<dbReference type="Proteomes" id="UP000294692">
    <property type="component" value="Unassembled WGS sequence"/>
</dbReference>
<dbReference type="RefSeq" id="WP_132477968.1">
    <property type="nucleotide sequence ID" value="NZ_JBHRVM010000001.1"/>
</dbReference>
<protein>
    <submittedName>
        <fullName evidence="1">Uncharacterized protein</fullName>
    </submittedName>
</protein>